<dbReference type="EMBL" id="JAINDJ010000002">
    <property type="protein sequence ID" value="KAG9456562.1"/>
    <property type="molecule type" value="Genomic_DNA"/>
</dbReference>
<name>A0AAV7F5Z8_ARIFI</name>
<reference evidence="2 3" key="1">
    <citation type="submission" date="2021-07" db="EMBL/GenBank/DDBJ databases">
        <title>The Aristolochia fimbriata genome: insights into angiosperm evolution, floral development and chemical biosynthesis.</title>
        <authorList>
            <person name="Jiao Y."/>
        </authorList>
    </citation>
    <scope>NUCLEOTIDE SEQUENCE [LARGE SCALE GENOMIC DNA]</scope>
    <source>
        <strain evidence="2">IBCAS-2021</strain>
        <tissue evidence="2">Leaf</tissue>
    </source>
</reference>
<evidence type="ECO:0000256" key="1">
    <source>
        <dbReference type="SAM" id="MobiDB-lite"/>
    </source>
</evidence>
<dbReference type="AlphaFoldDB" id="A0AAV7F5Z8"/>
<dbReference type="PANTHER" id="PTHR35505">
    <property type="entry name" value="OS01G0600300 PROTEIN"/>
    <property type="match status" value="1"/>
</dbReference>
<proteinExistence type="predicted"/>
<protein>
    <submittedName>
        <fullName evidence="2">Uncharacterized protein</fullName>
    </submittedName>
</protein>
<evidence type="ECO:0000313" key="3">
    <source>
        <dbReference type="Proteomes" id="UP000825729"/>
    </source>
</evidence>
<gene>
    <name evidence="2" type="ORF">H6P81_001070</name>
</gene>
<feature type="region of interest" description="Disordered" evidence="1">
    <location>
        <begin position="517"/>
        <end position="543"/>
    </location>
</feature>
<organism evidence="2 3">
    <name type="scientific">Aristolochia fimbriata</name>
    <name type="common">White veined hardy Dutchman's pipe vine</name>
    <dbReference type="NCBI Taxonomy" id="158543"/>
    <lineage>
        <taxon>Eukaryota</taxon>
        <taxon>Viridiplantae</taxon>
        <taxon>Streptophyta</taxon>
        <taxon>Embryophyta</taxon>
        <taxon>Tracheophyta</taxon>
        <taxon>Spermatophyta</taxon>
        <taxon>Magnoliopsida</taxon>
        <taxon>Magnoliidae</taxon>
        <taxon>Piperales</taxon>
        <taxon>Aristolochiaceae</taxon>
        <taxon>Aristolochia</taxon>
    </lineage>
</organism>
<dbReference type="Proteomes" id="UP000825729">
    <property type="component" value="Unassembled WGS sequence"/>
</dbReference>
<feature type="compositionally biased region" description="Acidic residues" evidence="1">
    <location>
        <begin position="533"/>
        <end position="543"/>
    </location>
</feature>
<dbReference type="PANTHER" id="PTHR35505:SF1">
    <property type="entry name" value="SNF2 DOMAIN PROTEIN"/>
    <property type="match status" value="1"/>
</dbReference>
<accession>A0AAV7F5Z8</accession>
<evidence type="ECO:0000313" key="2">
    <source>
        <dbReference type="EMBL" id="KAG9456562.1"/>
    </source>
</evidence>
<sequence>MDGIVVESTPGTKTPSSYPLGAENFDTLLKESIDRFLHETKKQKRDFSGFRTIFLRLLQSRLDPPLEVVWFYSAISFHESRVSQDGASTSLSEVKDLFQLLCACSASSDGAKSIALLAPLIGMLHYSFTESSSGNHSSKKAMKMARELESLTEGIIGYISICCCKYGDEDGGSAGSLSCFSDLIKVWAMAEAGEALSGFFPLISDQIRDELGTDGCRIDYLSAIVILQAFFLRLCLKFQSDVSKSELQKELKIWAVGAITGFRNCLFFELLLRMLLEPKLPATFQVSPEDESMLRELLLEAVILVEYSFLNPETASEQSVDWMRSLAILRLIATHEAVHATRSKGDHDKAISYIDAFSRSRLPSDITNWVKDQTGMEESVRPDGCTPQSILKWLLNLEDQGMRLIANDILKIRSRLTFDDAKVAFKHPTSRIENMKMDEDLFYIDSKGVEQAEKSLEEEDQGVPSNDSEFLAAAQMMRSTATNGMRKRKETNKAGLQKKVKFLKYHIPADHVEEKMIVSDGDATSGSEVENPLSDEDMEESEE</sequence>
<keyword evidence="3" id="KW-1185">Reference proteome</keyword>
<comment type="caution">
    <text evidence="2">The sequence shown here is derived from an EMBL/GenBank/DDBJ whole genome shotgun (WGS) entry which is preliminary data.</text>
</comment>